<evidence type="ECO:0000259" key="1">
    <source>
        <dbReference type="Pfam" id="PF05598"/>
    </source>
</evidence>
<dbReference type="EMBL" id="BDUD01000002">
    <property type="protein sequence ID" value="GBG23430.1"/>
    <property type="molecule type" value="Genomic_DNA"/>
</dbReference>
<proteinExistence type="predicted"/>
<reference evidence="2 3" key="1">
    <citation type="submission" date="2017-06" db="EMBL/GenBank/DDBJ databases">
        <title>Genome sequencing of cyanobaciteial culture collection at National Institute for Environmental Studies (NIES).</title>
        <authorList>
            <person name="Hirose Y."/>
            <person name="Shimura Y."/>
            <person name="Fujisawa T."/>
            <person name="Nakamura Y."/>
            <person name="Kawachi M."/>
        </authorList>
    </citation>
    <scope>NUCLEOTIDE SEQUENCE [LARGE SCALE GENOMIC DNA]</scope>
    <source>
        <strain evidence="2 3">NIES-4072</strain>
    </source>
</reference>
<organism evidence="2 3">
    <name type="scientific">Nostoc commune NIES-4072</name>
    <dbReference type="NCBI Taxonomy" id="2005467"/>
    <lineage>
        <taxon>Bacteria</taxon>
        <taxon>Bacillati</taxon>
        <taxon>Cyanobacteriota</taxon>
        <taxon>Cyanophyceae</taxon>
        <taxon>Nostocales</taxon>
        <taxon>Nostocaceae</taxon>
        <taxon>Nostoc</taxon>
    </lineage>
</organism>
<sequence>MIQPQAIDPIPEETVRVARAAFPKGNLYMTMRDEIGTLYNDQDFEALFPTLGQPAFSPWRLALVCVMQYIEDMTDRQA</sequence>
<feature type="domain" description="Transposase InsH N-terminal" evidence="1">
    <location>
        <begin position="19"/>
        <end position="77"/>
    </location>
</feature>
<dbReference type="InterPro" id="IPR008490">
    <property type="entry name" value="Transposase_InsH_N"/>
</dbReference>
<comment type="caution">
    <text evidence="2">The sequence shown here is derived from an EMBL/GenBank/DDBJ whole genome shotgun (WGS) entry which is preliminary data.</text>
</comment>
<dbReference type="Proteomes" id="UP000245124">
    <property type="component" value="Unassembled WGS sequence"/>
</dbReference>
<dbReference type="Pfam" id="PF05598">
    <property type="entry name" value="DUF772"/>
    <property type="match status" value="1"/>
</dbReference>
<name>A0A2R5FXI2_NOSCO</name>
<protein>
    <recommendedName>
        <fullName evidence="1">Transposase InsH N-terminal domain-containing protein</fullName>
    </recommendedName>
</protein>
<gene>
    <name evidence="2" type="ORF">NIES4072_71420</name>
</gene>
<keyword evidence="3" id="KW-1185">Reference proteome</keyword>
<evidence type="ECO:0000313" key="2">
    <source>
        <dbReference type="EMBL" id="GBG23430.1"/>
    </source>
</evidence>
<dbReference type="AlphaFoldDB" id="A0A2R5FXI2"/>
<evidence type="ECO:0000313" key="3">
    <source>
        <dbReference type="Proteomes" id="UP000245124"/>
    </source>
</evidence>
<accession>A0A2R5FXI2</accession>